<protein>
    <submittedName>
        <fullName evidence="2">Uncharacterized protein</fullName>
    </submittedName>
</protein>
<feature type="region of interest" description="Disordered" evidence="1">
    <location>
        <begin position="1"/>
        <end position="84"/>
    </location>
</feature>
<organism evidence="2 3">
    <name type="scientific">Phycomyces blakesleeanus (strain ATCC 8743b / DSM 1359 / FGSC 10004 / NBRC 33097 / NRRL 1555)</name>
    <dbReference type="NCBI Taxonomy" id="763407"/>
    <lineage>
        <taxon>Eukaryota</taxon>
        <taxon>Fungi</taxon>
        <taxon>Fungi incertae sedis</taxon>
        <taxon>Mucoromycota</taxon>
        <taxon>Mucoromycotina</taxon>
        <taxon>Mucoromycetes</taxon>
        <taxon>Mucorales</taxon>
        <taxon>Phycomycetaceae</taxon>
        <taxon>Phycomyces</taxon>
    </lineage>
</organism>
<dbReference type="EMBL" id="KV440976">
    <property type="protein sequence ID" value="OAD75917.1"/>
    <property type="molecule type" value="Genomic_DNA"/>
</dbReference>
<sequence>MAEQDLQLEFIEDLEISSENDEPEKDENTTDDYMEKWKKLSGSHKNSEKERSLRSLKKILGKNPTESEKDEEEEDKEEEEEEEYIFDREAYRLNNALFYGEITEKDSKHIDMTQPFESADDIELHPPLGILESVNRLTNLYLSAERQPKHVNRFDISALMCLGSLVEEYTKHITTSLDAKISAVNKDTNPDENNDLTKDAFESVDNEPEQSKQANVEHSIKSETDQAEDIIVNHQKSDNSRKRTKKSSRNDRTKKKLKGVKIDLSDSPKVKKHKSK</sequence>
<dbReference type="VEuPathDB" id="FungiDB:PHYBLDRAFT_142899"/>
<dbReference type="RefSeq" id="XP_018293957.1">
    <property type="nucleotide sequence ID" value="XM_018430891.1"/>
</dbReference>
<keyword evidence="3" id="KW-1185">Reference proteome</keyword>
<feature type="compositionally biased region" description="Acidic residues" evidence="1">
    <location>
        <begin position="10"/>
        <end position="32"/>
    </location>
</feature>
<dbReference type="AlphaFoldDB" id="A0A162PTR7"/>
<feature type="compositionally biased region" description="Basic residues" evidence="1">
    <location>
        <begin position="242"/>
        <end position="259"/>
    </location>
</feature>
<evidence type="ECO:0000256" key="1">
    <source>
        <dbReference type="SAM" id="MobiDB-lite"/>
    </source>
</evidence>
<feature type="region of interest" description="Disordered" evidence="1">
    <location>
        <begin position="203"/>
        <end position="276"/>
    </location>
</feature>
<dbReference type="InParanoid" id="A0A162PTR7"/>
<gene>
    <name evidence="2" type="ORF">PHYBLDRAFT_142899</name>
</gene>
<dbReference type="OrthoDB" id="10649537at2759"/>
<proteinExistence type="predicted"/>
<dbReference type="GeneID" id="28991797"/>
<feature type="compositionally biased region" description="Acidic residues" evidence="1">
    <location>
        <begin position="68"/>
        <end position="84"/>
    </location>
</feature>
<dbReference type="Proteomes" id="UP000077315">
    <property type="component" value="Unassembled WGS sequence"/>
</dbReference>
<evidence type="ECO:0000313" key="2">
    <source>
        <dbReference type="EMBL" id="OAD75917.1"/>
    </source>
</evidence>
<feature type="compositionally biased region" description="Basic and acidic residues" evidence="1">
    <location>
        <begin position="260"/>
        <end position="269"/>
    </location>
</feature>
<name>A0A162PTR7_PHYB8</name>
<reference evidence="3" key="1">
    <citation type="submission" date="2015-06" db="EMBL/GenBank/DDBJ databases">
        <title>Expansion of signal transduction pathways in fungi by whole-genome duplication.</title>
        <authorList>
            <consortium name="DOE Joint Genome Institute"/>
            <person name="Corrochano L.M."/>
            <person name="Kuo A."/>
            <person name="Marcet-Houben M."/>
            <person name="Polaino S."/>
            <person name="Salamov A."/>
            <person name="Villalobos J.M."/>
            <person name="Alvarez M.I."/>
            <person name="Avalos J."/>
            <person name="Benito E.P."/>
            <person name="Benoit I."/>
            <person name="Burger G."/>
            <person name="Camino L.P."/>
            <person name="Canovas D."/>
            <person name="Cerda-Olmedo E."/>
            <person name="Cheng J.-F."/>
            <person name="Dominguez A."/>
            <person name="Elias M."/>
            <person name="Eslava A.P."/>
            <person name="Glaser F."/>
            <person name="Grimwood J."/>
            <person name="Gutierrez G."/>
            <person name="Heitman J."/>
            <person name="Henrissat B."/>
            <person name="Iturriaga E.A."/>
            <person name="Lang B.F."/>
            <person name="Lavin J.L."/>
            <person name="Lee S."/>
            <person name="Li W."/>
            <person name="Lindquist E."/>
            <person name="Lopez-Garcia S."/>
            <person name="Luque E.M."/>
            <person name="Marcos A.T."/>
            <person name="Martin J."/>
            <person name="McCluskey K."/>
            <person name="Medina H.R."/>
            <person name="Miralles-Duran A."/>
            <person name="Miyazaki A."/>
            <person name="Munoz-Torres E."/>
            <person name="Oguiza J.A."/>
            <person name="Ohm R."/>
            <person name="Olmedo M."/>
            <person name="Orejas M."/>
            <person name="Ortiz-Castellanos L."/>
            <person name="Pisabarro A.G."/>
            <person name="Rodriguez-Romero J."/>
            <person name="Ruiz-Herrera J."/>
            <person name="Ruiz-Vazquez R."/>
            <person name="Sanz C."/>
            <person name="Schackwitz W."/>
            <person name="Schmutz J."/>
            <person name="Shahriari M."/>
            <person name="Shelest E."/>
            <person name="Silva-Franco F."/>
            <person name="Soanes D."/>
            <person name="Syed K."/>
            <person name="Tagua V.G."/>
            <person name="Talbot N.J."/>
            <person name="Thon M."/>
            <person name="De vries R.P."/>
            <person name="Wiebenga A."/>
            <person name="Yadav J.S."/>
            <person name="Braun E.L."/>
            <person name="Baker S."/>
            <person name="Garre V."/>
            <person name="Horwitz B."/>
            <person name="Torres-Martinez S."/>
            <person name="Idnurm A."/>
            <person name="Herrera-Estrella A."/>
            <person name="Gabaldon T."/>
            <person name="Grigoriev I.V."/>
        </authorList>
    </citation>
    <scope>NUCLEOTIDE SEQUENCE [LARGE SCALE GENOMIC DNA]</scope>
    <source>
        <strain evidence="3">NRRL 1555(-)</strain>
    </source>
</reference>
<accession>A0A162PTR7</accession>
<evidence type="ECO:0000313" key="3">
    <source>
        <dbReference type="Proteomes" id="UP000077315"/>
    </source>
</evidence>